<dbReference type="RefSeq" id="XP_025600780.1">
    <property type="nucleotide sequence ID" value="XM_025741587.1"/>
</dbReference>
<evidence type="ECO:0000313" key="2">
    <source>
        <dbReference type="EMBL" id="PWO00502.1"/>
    </source>
</evidence>
<protein>
    <submittedName>
        <fullName evidence="2">Uncharacterized protein</fullName>
    </submittedName>
</protein>
<dbReference type="GeneID" id="37269131"/>
<dbReference type="OrthoDB" id="3358750at2759"/>
<dbReference type="PANTHER" id="PTHR39475:SF1">
    <property type="entry name" value="CONIDIATION-SPECIFIC PROTEIN 6"/>
    <property type="match status" value="1"/>
</dbReference>
<sequence>MSTDSKVQAHITGAEGKLPADDVGKHHHDERPAHEQGKENSHAALDAKDEKSIANKLDAAAKADKAEKQAENEPGPRPTDAAAANGNEPSKGAKIDEQIELEEEAEIARKDAAKAQAKANK</sequence>
<evidence type="ECO:0000313" key="3">
    <source>
        <dbReference type="Proteomes" id="UP000245946"/>
    </source>
</evidence>
<dbReference type="AlphaFoldDB" id="A0A316ZG68"/>
<dbReference type="EMBL" id="KZ819285">
    <property type="protein sequence ID" value="PWO00502.1"/>
    <property type="molecule type" value="Genomic_DNA"/>
</dbReference>
<gene>
    <name evidence="2" type="ORF">FA09DRAFT_327931</name>
</gene>
<feature type="compositionally biased region" description="Basic and acidic residues" evidence="1">
    <location>
        <begin position="18"/>
        <end position="71"/>
    </location>
</feature>
<evidence type="ECO:0000256" key="1">
    <source>
        <dbReference type="SAM" id="MobiDB-lite"/>
    </source>
</evidence>
<dbReference type="PANTHER" id="PTHR39475">
    <property type="entry name" value="CONIDIATION-SPECIFIC PROTEIN 6"/>
    <property type="match status" value="1"/>
</dbReference>
<keyword evidence="3" id="KW-1185">Reference proteome</keyword>
<reference evidence="2 3" key="1">
    <citation type="journal article" date="2018" name="Mol. Biol. Evol.">
        <title>Broad Genomic Sampling Reveals a Smut Pathogenic Ancestry of the Fungal Clade Ustilaginomycotina.</title>
        <authorList>
            <person name="Kijpornyongpan T."/>
            <person name="Mondo S.J."/>
            <person name="Barry K."/>
            <person name="Sandor L."/>
            <person name="Lee J."/>
            <person name="Lipzen A."/>
            <person name="Pangilinan J."/>
            <person name="LaButti K."/>
            <person name="Hainaut M."/>
            <person name="Henrissat B."/>
            <person name="Grigoriev I.V."/>
            <person name="Spatafora J.W."/>
            <person name="Aime M.C."/>
        </authorList>
    </citation>
    <scope>NUCLEOTIDE SEQUENCE [LARGE SCALE GENOMIC DNA]</scope>
    <source>
        <strain evidence="2 3">MCA 4186</strain>
    </source>
</reference>
<name>A0A316ZG68_9BASI</name>
<proteinExistence type="predicted"/>
<accession>A0A316ZG68</accession>
<feature type="region of interest" description="Disordered" evidence="1">
    <location>
        <begin position="1"/>
        <end position="97"/>
    </location>
</feature>
<dbReference type="Proteomes" id="UP000245946">
    <property type="component" value="Unassembled WGS sequence"/>
</dbReference>
<organism evidence="2 3">
    <name type="scientific">Tilletiopsis washingtonensis</name>
    <dbReference type="NCBI Taxonomy" id="58919"/>
    <lineage>
        <taxon>Eukaryota</taxon>
        <taxon>Fungi</taxon>
        <taxon>Dikarya</taxon>
        <taxon>Basidiomycota</taxon>
        <taxon>Ustilaginomycotina</taxon>
        <taxon>Exobasidiomycetes</taxon>
        <taxon>Entylomatales</taxon>
        <taxon>Entylomatales incertae sedis</taxon>
        <taxon>Tilletiopsis</taxon>
    </lineage>
</organism>